<dbReference type="NCBIfam" id="TIGR03061">
    <property type="entry name" value="pip_yhgE_Nterm"/>
    <property type="match status" value="1"/>
</dbReference>
<keyword evidence="4 5" id="KW-0472">Membrane</keyword>
<protein>
    <submittedName>
        <fullName evidence="7">YhgE/Pip domain-containing protein</fullName>
    </submittedName>
</protein>
<accession>A0ABV1IIU7</accession>
<keyword evidence="3 5" id="KW-1133">Transmembrane helix</keyword>
<name>A0ABV1IIU7_9ACTN</name>
<sequence>MRKIWELVRYDFRHVLSNVISLVVCVGIIVVPCFYAWFNIAGSWDPYGNTKNLKVAVANADGGYTSELIPVSLNMGERMTSELRESTSIGYTVTSEEDAVEGVRSGKYYAAVVFPENFTRDLLSGFADSASAPRVSFYQNDKESAIGKIVTGKASTAIQQDIDESFAHALTTVGGGVLDELVGYLDDEHMTELAGKLDSAVDEAQRGLQDTAASVRGFEDVLTSTQALLGSGSDASTGSLSATLAAGNGLRQSAGDVRGLGTSVDGTVDAVNSALSDGAAGLSGVSDQIDHAFELAGTQTDKMADGLRQAAGAVDANVSGLNELLAKLANVDTTLRIADDRLPDDSYLHDVLQPMISSVEALQDSVRDAIDGQTELSAQLTKTADDLIAGKATAESARAQLQGSVQAAKDALGSVQDAYEKDVRGSLGNLADTLESTADEADGVSASISATLSSLRGTADSAASGVAEAASGVASGAQSLDEAAAKLGELHGRLSTALASDDVAQVRTILASGADSLAEFISAPVTVDRTAVYQLDNNGSGMAPFYTTLAIWIGGVVLCALVKANPSERCMELLGLKPSQAYLGRLVFFVVLALMQSTLILLGDLYFLQVQCANPLLFLLAGWAASFVFVNIIYALTASFGDVGKAVAVLLMVIQVAGSGGSFPVQMLPGGFQAVYPFLPFVHSENAMRAAMFGLYGNDFWVELGLLLSYVVVSLVVGLGLRRPALRLTEWMERKLESTKVM</sequence>
<feature type="transmembrane region" description="Helical" evidence="5">
    <location>
        <begin position="615"/>
        <end position="634"/>
    </location>
</feature>
<evidence type="ECO:0000256" key="1">
    <source>
        <dbReference type="ARBA" id="ARBA00004141"/>
    </source>
</evidence>
<evidence type="ECO:0000313" key="8">
    <source>
        <dbReference type="Proteomes" id="UP001478817"/>
    </source>
</evidence>
<dbReference type="NCBIfam" id="TIGR03062">
    <property type="entry name" value="pip_yhgE_Cterm"/>
    <property type="match status" value="1"/>
</dbReference>
<reference evidence="7 8" key="1">
    <citation type="submission" date="2024-04" db="EMBL/GenBank/DDBJ databases">
        <title>Human intestinal bacterial collection.</title>
        <authorList>
            <person name="Pauvert C."/>
            <person name="Hitch T.C.A."/>
            <person name="Clavel T."/>
        </authorList>
    </citation>
    <scope>NUCLEOTIDE SEQUENCE [LARGE SCALE GENOMIC DNA]</scope>
    <source>
        <strain evidence="7 8">CLA-AA-H197</strain>
    </source>
</reference>
<feature type="transmembrane region" description="Helical" evidence="5">
    <location>
        <begin position="12"/>
        <end position="38"/>
    </location>
</feature>
<comment type="caution">
    <text evidence="7">The sequence shown here is derived from an EMBL/GenBank/DDBJ whole genome shotgun (WGS) entry which is preliminary data.</text>
</comment>
<dbReference type="EMBL" id="JBBNGS010000011">
    <property type="protein sequence ID" value="MEQ2637981.1"/>
    <property type="molecule type" value="Genomic_DNA"/>
</dbReference>
<dbReference type="InterPro" id="IPR017501">
    <property type="entry name" value="Phage_infect_YhgE_C"/>
</dbReference>
<organism evidence="7 8">
    <name type="scientific">Paratractidigestivibacter faecalis</name>
    <dbReference type="NCBI Taxonomy" id="2292441"/>
    <lineage>
        <taxon>Bacteria</taxon>
        <taxon>Bacillati</taxon>
        <taxon>Actinomycetota</taxon>
        <taxon>Coriobacteriia</taxon>
        <taxon>Coriobacteriales</taxon>
        <taxon>Atopobiaceae</taxon>
        <taxon>Paratractidigestivibacter</taxon>
    </lineage>
</organism>
<dbReference type="PANTHER" id="PTHR43077">
    <property type="entry name" value="TRANSPORT PERMEASE YVFS-RELATED"/>
    <property type="match status" value="1"/>
</dbReference>
<dbReference type="InterPro" id="IPR013525">
    <property type="entry name" value="ABC2_TM"/>
</dbReference>
<keyword evidence="2 5" id="KW-0812">Transmembrane</keyword>
<dbReference type="RefSeq" id="WP_349182554.1">
    <property type="nucleotide sequence ID" value="NZ_JBBNGS010000011.1"/>
</dbReference>
<dbReference type="InterPro" id="IPR017500">
    <property type="entry name" value="Phage_infect_YhgE_N"/>
</dbReference>
<evidence type="ECO:0000256" key="3">
    <source>
        <dbReference type="ARBA" id="ARBA00022989"/>
    </source>
</evidence>
<feature type="transmembrane region" description="Helical" evidence="5">
    <location>
        <begin position="543"/>
        <end position="562"/>
    </location>
</feature>
<comment type="subcellular location">
    <subcellularLocation>
        <location evidence="1">Membrane</location>
        <topology evidence="1">Multi-pass membrane protein</topology>
    </subcellularLocation>
</comment>
<proteinExistence type="predicted"/>
<dbReference type="Gene3D" id="3.40.1710.10">
    <property type="entry name" value="abc type-2 transporter like domain"/>
    <property type="match status" value="1"/>
</dbReference>
<feature type="domain" description="ABC-2 type transporter transmembrane" evidence="6">
    <location>
        <begin position="21"/>
        <end position="163"/>
    </location>
</feature>
<evidence type="ECO:0000259" key="6">
    <source>
        <dbReference type="Pfam" id="PF12698"/>
    </source>
</evidence>
<feature type="domain" description="ABC-2 type transporter transmembrane" evidence="6">
    <location>
        <begin position="513"/>
        <end position="718"/>
    </location>
</feature>
<dbReference type="Proteomes" id="UP001478817">
    <property type="component" value="Unassembled WGS sequence"/>
</dbReference>
<feature type="transmembrane region" description="Helical" evidence="5">
    <location>
        <begin position="582"/>
        <end position="603"/>
    </location>
</feature>
<evidence type="ECO:0000256" key="2">
    <source>
        <dbReference type="ARBA" id="ARBA00022692"/>
    </source>
</evidence>
<dbReference type="Pfam" id="PF12698">
    <property type="entry name" value="ABC2_membrane_3"/>
    <property type="match status" value="2"/>
</dbReference>
<gene>
    <name evidence="7" type="ORF">AAAT05_06480</name>
</gene>
<evidence type="ECO:0000256" key="4">
    <source>
        <dbReference type="ARBA" id="ARBA00023136"/>
    </source>
</evidence>
<dbReference type="InterPro" id="IPR051328">
    <property type="entry name" value="T7SS_ABC-Transporter"/>
</dbReference>
<feature type="transmembrane region" description="Helical" evidence="5">
    <location>
        <begin position="700"/>
        <end position="721"/>
    </location>
</feature>
<evidence type="ECO:0000256" key="5">
    <source>
        <dbReference type="SAM" id="Phobius"/>
    </source>
</evidence>
<dbReference type="PANTHER" id="PTHR43077:SF10">
    <property type="entry name" value="TRANSPORT PERMEASE PROTEIN"/>
    <property type="match status" value="1"/>
</dbReference>
<feature type="transmembrane region" description="Helical" evidence="5">
    <location>
        <begin position="646"/>
        <end position="665"/>
    </location>
</feature>
<evidence type="ECO:0000313" key="7">
    <source>
        <dbReference type="EMBL" id="MEQ2637981.1"/>
    </source>
</evidence>
<keyword evidence="8" id="KW-1185">Reference proteome</keyword>